<dbReference type="GO" id="GO:0005886">
    <property type="term" value="C:plasma membrane"/>
    <property type="evidence" value="ECO:0007669"/>
    <property type="project" value="TreeGrafter"/>
</dbReference>
<evidence type="ECO:0000256" key="4">
    <source>
        <dbReference type="ARBA" id="ARBA00022741"/>
    </source>
</evidence>
<keyword evidence="7" id="KW-0444">Lipid biosynthesis</keyword>
<keyword evidence="7" id="KW-0594">Phospholipid biosynthesis</keyword>
<dbReference type="OrthoDB" id="142078at2"/>
<evidence type="ECO:0000256" key="3">
    <source>
        <dbReference type="ARBA" id="ARBA00022679"/>
    </source>
</evidence>
<protein>
    <submittedName>
        <fullName evidence="10">Sphingosine/diacylglycerol kinase-like enzyme</fullName>
    </submittedName>
</protein>
<evidence type="ECO:0000256" key="8">
    <source>
        <dbReference type="ARBA" id="ARBA00023264"/>
    </source>
</evidence>
<dbReference type="HOGENOM" id="CLU_045532_0_1_11"/>
<dbReference type="AlphaFoldDB" id="A0A0F6QXG1"/>
<dbReference type="Gene3D" id="3.40.50.10330">
    <property type="entry name" value="Probable inorganic polyphosphate/atp-NAD kinase, domain 1"/>
    <property type="match status" value="1"/>
</dbReference>
<reference evidence="10 11" key="1">
    <citation type="journal article" date="2015" name="Genome Announc.">
        <title>Complete Genome Sequence of Corynebacterium camporealensis DSM 44610, Isolated from the Milk of a Manchega Sheep with Subclinical Mastitis.</title>
        <authorList>
            <person name="Ruckert C."/>
            <person name="Albersmeier A."/>
            <person name="Winkler A."/>
            <person name="Tauch A."/>
        </authorList>
    </citation>
    <scope>NUCLEOTIDE SEQUENCE [LARGE SCALE GENOMIC DNA]</scope>
    <source>
        <strain evidence="10 11">DSM 44610</strain>
    </source>
</reference>
<sequence length="314" mass="34018">MDGNYLERRTIRRIALVTNPKAGKGRASAAADEAQRHFRARGIDVVGIAASTVDGMRKLIRKALSEPGLDAIVACGGDGLINQVVQEQAERDLPLGIIPAGTGNDLAREFGIPTRVSKAVKIIADGFATRCDIGKLTQENTGESNYFATIACSGFDNICNERTNSIKWPTGEARYLLATFIELINYKPFPATIDVDGKRVFDDDVVLCAAGITRTYGAGMYVCPDADHYDGLFDLTIVGALNRRQFLMQMGKLIDGEHDGLLRCSTSAARKSASISKAWTPGPTAISSSPTQPCWKSCRRAASTWFPAHKMTLR</sequence>
<keyword evidence="6" id="KW-0067">ATP-binding</keyword>
<feature type="domain" description="DAGKc" evidence="9">
    <location>
        <begin position="9"/>
        <end position="140"/>
    </location>
</feature>
<dbReference type="InterPro" id="IPR045540">
    <property type="entry name" value="YegS/DAGK_C"/>
</dbReference>
<dbReference type="GO" id="GO:0005524">
    <property type="term" value="F:ATP binding"/>
    <property type="evidence" value="ECO:0007669"/>
    <property type="project" value="UniProtKB-KW"/>
</dbReference>
<evidence type="ECO:0000256" key="5">
    <source>
        <dbReference type="ARBA" id="ARBA00022777"/>
    </source>
</evidence>
<accession>A0A0F6QXG1</accession>
<gene>
    <name evidence="10" type="ORF">UL81_10115</name>
</gene>
<dbReference type="Pfam" id="PF19279">
    <property type="entry name" value="YegS_C"/>
    <property type="match status" value="1"/>
</dbReference>
<comment type="cofactor">
    <cofactor evidence="1">
        <name>Mg(2+)</name>
        <dbReference type="ChEBI" id="CHEBI:18420"/>
    </cofactor>
</comment>
<dbReference type="SMART" id="SM00046">
    <property type="entry name" value="DAGKc"/>
    <property type="match status" value="1"/>
</dbReference>
<keyword evidence="7" id="KW-0443">Lipid metabolism</keyword>
<dbReference type="PROSITE" id="PS50146">
    <property type="entry name" value="DAGK"/>
    <property type="match status" value="1"/>
</dbReference>
<evidence type="ECO:0000256" key="1">
    <source>
        <dbReference type="ARBA" id="ARBA00001946"/>
    </source>
</evidence>
<dbReference type="KEGG" id="ccj:UL81_10115"/>
<evidence type="ECO:0000256" key="2">
    <source>
        <dbReference type="ARBA" id="ARBA00005983"/>
    </source>
</evidence>
<dbReference type="Pfam" id="PF00781">
    <property type="entry name" value="DAGK_cat"/>
    <property type="match status" value="1"/>
</dbReference>
<dbReference type="SUPFAM" id="SSF111331">
    <property type="entry name" value="NAD kinase/diacylglycerol kinase-like"/>
    <property type="match status" value="1"/>
</dbReference>
<proteinExistence type="inferred from homology"/>
<dbReference type="PANTHER" id="PTHR12358:SF106">
    <property type="entry name" value="LIPID KINASE YEGS"/>
    <property type="match status" value="1"/>
</dbReference>
<dbReference type="Proteomes" id="UP000033566">
    <property type="component" value="Chromosome"/>
</dbReference>
<dbReference type="EMBL" id="CP011311">
    <property type="protein sequence ID" value="AKE39957.1"/>
    <property type="molecule type" value="Genomic_DNA"/>
</dbReference>
<evidence type="ECO:0000313" key="11">
    <source>
        <dbReference type="Proteomes" id="UP000033566"/>
    </source>
</evidence>
<keyword evidence="11" id="KW-1185">Reference proteome</keyword>
<comment type="similarity">
    <text evidence="2">Belongs to the diacylglycerol/lipid kinase family.</text>
</comment>
<organism evidence="10 11">
    <name type="scientific">Corynebacterium camporealensis</name>
    <dbReference type="NCBI Taxonomy" id="161896"/>
    <lineage>
        <taxon>Bacteria</taxon>
        <taxon>Bacillati</taxon>
        <taxon>Actinomycetota</taxon>
        <taxon>Actinomycetes</taxon>
        <taxon>Mycobacteriales</taxon>
        <taxon>Corynebacteriaceae</taxon>
        <taxon>Corynebacterium</taxon>
    </lineage>
</organism>
<dbReference type="InterPro" id="IPR017438">
    <property type="entry name" value="ATP-NAD_kinase_N"/>
</dbReference>
<evidence type="ECO:0000256" key="6">
    <source>
        <dbReference type="ARBA" id="ARBA00022840"/>
    </source>
</evidence>
<keyword evidence="3" id="KW-0808">Transferase</keyword>
<dbReference type="GO" id="GO:0004143">
    <property type="term" value="F:ATP-dependent diacylglycerol kinase activity"/>
    <property type="evidence" value="ECO:0007669"/>
    <property type="project" value="TreeGrafter"/>
</dbReference>
<evidence type="ECO:0000259" key="9">
    <source>
        <dbReference type="PROSITE" id="PS50146"/>
    </source>
</evidence>
<dbReference type="RefSeq" id="WP_052737452.1">
    <property type="nucleotide sequence ID" value="NZ_CP011311.1"/>
</dbReference>
<dbReference type="InterPro" id="IPR001206">
    <property type="entry name" value="Diacylglycerol_kinase_cat_dom"/>
</dbReference>
<dbReference type="InterPro" id="IPR050187">
    <property type="entry name" value="Lipid_Phosphate_FormReg"/>
</dbReference>
<keyword evidence="5 10" id="KW-0418">Kinase</keyword>
<keyword evidence="8" id="KW-1208">Phospholipid metabolism</keyword>
<dbReference type="GO" id="GO:0008654">
    <property type="term" value="P:phospholipid biosynthetic process"/>
    <property type="evidence" value="ECO:0007669"/>
    <property type="project" value="UniProtKB-KW"/>
</dbReference>
<keyword evidence="4" id="KW-0547">Nucleotide-binding</keyword>
<name>A0A0F6QXG1_9CORY</name>
<dbReference type="Gene3D" id="2.60.200.40">
    <property type="match status" value="1"/>
</dbReference>
<evidence type="ECO:0000313" key="10">
    <source>
        <dbReference type="EMBL" id="AKE39957.1"/>
    </source>
</evidence>
<dbReference type="PANTHER" id="PTHR12358">
    <property type="entry name" value="SPHINGOSINE KINASE"/>
    <property type="match status" value="1"/>
</dbReference>
<evidence type="ECO:0000256" key="7">
    <source>
        <dbReference type="ARBA" id="ARBA00023209"/>
    </source>
</evidence>
<dbReference type="InterPro" id="IPR016064">
    <property type="entry name" value="NAD/diacylglycerol_kinase_sf"/>
</dbReference>
<dbReference type="PATRIC" id="fig|161896.4.peg.1972"/>